<gene>
    <name evidence="1" type="ORF">Sjap_012219</name>
</gene>
<dbReference type="Proteomes" id="UP001417504">
    <property type="component" value="Unassembled WGS sequence"/>
</dbReference>
<organism evidence="1 2">
    <name type="scientific">Stephania japonica</name>
    <dbReference type="NCBI Taxonomy" id="461633"/>
    <lineage>
        <taxon>Eukaryota</taxon>
        <taxon>Viridiplantae</taxon>
        <taxon>Streptophyta</taxon>
        <taxon>Embryophyta</taxon>
        <taxon>Tracheophyta</taxon>
        <taxon>Spermatophyta</taxon>
        <taxon>Magnoliopsida</taxon>
        <taxon>Ranunculales</taxon>
        <taxon>Menispermaceae</taxon>
        <taxon>Menispermoideae</taxon>
        <taxon>Cissampelideae</taxon>
        <taxon>Stephania</taxon>
    </lineage>
</organism>
<keyword evidence="2" id="KW-1185">Reference proteome</keyword>
<protein>
    <submittedName>
        <fullName evidence="1">Uncharacterized protein</fullName>
    </submittedName>
</protein>
<comment type="caution">
    <text evidence="1">The sequence shown here is derived from an EMBL/GenBank/DDBJ whole genome shotgun (WGS) entry which is preliminary data.</text>
</comment>
<proteinExistence type="predicted"/>
<dbReference type="EMBL" id="JBBNAE010000005">
    <property type="protein sequence ID" value="KAK9122617.1"/>
    <property type="molecule type" value="Genomic_DNA"/>
</dbReference>
<reference evidence="1 2" key="1">
    <citation type="submission" date="2024-01" db="EMBL/GenBank/DDBJ databases">
        <title>Genome assemblies of Stephania.</title>
        <authorList>
            <person name="Yang L."/>
        </authorList>
    </citation>
    <scope>NUCLEOTIDE SEQUENCE [LARGE SCALE GENOMIC DNA]</scope>
    <source>
        <strain evidence="1">QJT</strain>
        <tissue evidence="1">Leaf</tissue>
    </source>
</reference>
<evidence type="ECO:0000313" key="1">
    <source>
        <dbReference type="EMBL" id="KAK9122617.1"/>
    </source>
</evidence>
<dbReference type="AlphaFoldDB" id="A0AAP0NWJ8"/>
<accession>A0AAP0NWJ8</accession>
<evidence type="ECO:0000313" key="2">
    <source>
        <dbReference type="Proteomes" id="UP001417504"/>
    </source>
</evidence>
<name>A0AAP0NWJ8_9MAGN</name>
<sequence>MHGFSSHLHHGMGMQYSTMHHRPNFSWPFRYGHGGWPSSTLMRSLQHHLPNIISRKVMDDIHHVHHDDPYRQGDQCDVGDIGPVNGDHVQAVDDLLQRKQEQEPKLDLTLKL</sequence>